<evidence type="ECO:0000313" key="2">
    <source>
        <dbReference type="Proteomes" id="UP000831782"/>
    </source>
</evidence>
<reference evidence="1 2" key="1">
    <citation type="submission" date="2022-04" db="EMBL/GenBank/DDBJ databases">
        <title>Gracilibacillus sp. isolated from saltern.</title>
        <authorList>
            <person name="Won M."/>
            <person name="Lee C.-M."/>
            <person name="Woen H.-Y."/>
            <person name="Kwon S.-W."/>
        </authorList>
    </citation>
    <scope>NUCLEOTIDE SEQUENCE [LARGE SCALE GENOMIC DNA]</scope>
    <source>
        <strain evidence="1 2">SSWR10-1</strain>
    </source>
</reference>
<accession>A0ABY4ETB4</accession>
<proteinExistence type="predicted"/>
<evidence type="ECO:0000313" key="1">
    <source>
        <dbReference type="EMBL" id="UOQ47665.1"/>
    </source>
</evidence>
<protein>
    <submittedName>
        <fullName evidence="1">DNA alkylation repair protein</fullName>
    </submittedName>
</protein>
<organism evidence="1 2">
    <name type="scientific">Gracilibacillus caseinilyticus</name>
    <dbReference type="NCBI Taxonomy" id="2932256"/>
    <lineage>
        <taxon>Bacteria</taxon>
        <taxon>Bacillati</taxon>
        <taxon>Bacillota</taxon>
        <taxon>Bacilli</taxon>
        <taxon>Bacillales</taxon>
        <taxon>Bacillaceae</taxon>
        <taxon>Gracilibacillus</taxon>
    </lineage>
</organism>
<name>A0ABY4ETB4_9BACI</name>
<dbReference type="Proteomes" id="UP000831782">
    <property type="component" value="Chromosome"/>
</dbReference>
<sequence length="81" mass="9296">MTQPYKCPKCKTNRSRFNVIEQVAKPVKLDMDTGEIVNDYAKEPLEIFHIAYNGPNQRIQCGVCGLIENEETFIKYAKSLN</sequence>
<keyword evidence="2" id="KW-1185">Reference proteome</keyword>
<dbReference type="RefSeq" id="WP_244717025.1">
    <property type="nucleotide sequence ID" value="NZ_CP095072.1"/>
</dbReference>
<dbReference type="EMBL" id="CP095072">
    <property type="protein sequence ID" value="UOQ47665.1"/>
    <property type="molecule type" value="Genomic_DNA"/>
</dbReference>
<gene>
    <name evidence="1" type="ORF">MUN88_16635</name>
</gene>